<name>A0A7W9M637_9PSEU</name>
<keyword evidence="3" id="KW-1185">Reference proteome</keyword>
<accession>A0A7W9M637</accession>
<dbReference type="SUPFAM" id="SSF140459">
    <property type="entry name" value="PE/PPE dimer-like"/>
    <property type="match status" value="1"/>
</dbReference>
<feature type="compositionally biased region" description="Gly residues" evidence="1">
    <location>
        <begin position="389"/>
        <end position="400"/>
    </location>
</feature>
<dbReference type="InterPro" id="IPR038332">
    <property type="entry name" value="PPE_sf"/>
</dbReference>
<dbReference type="RefSeq" id="WP_184928605.1">
    <property type="nucleotide sequence ID" value="NZ_JACHMO010000001.1"/>
</dbReference>
<feature type="compositionally biased region" description="Gly residues" evidence="1">
    <location>
        <begin position="302"/>
        <end position="345"/>
    </location>
</feature>
<dbReference type="EMBL" id="JACHMO010000001">
    <property type="protein sequence ID" value="MBB5808738.1"/>
    <property type="molecule type" value="Genomic_DNA"/>
</dbReference>
<evidence type="ECO:0000313" key="3">
    <source>
        <dbReference type="Proteomes" id="UP000552097"/>
    </source>
</evidence>
<feature type="region of interest" description="Disordered" evidence="1">
    <location>
        <begin position="186"/>
        <end position="432"/>
    </location>
</feature>
<organism evidence="2 3">
    <name type="scientific">Saccharothrix ecbatanensis</name>
    <dbReference type="NCBI Taxonomy" id="1105145"/>
    <lineage>
        <taxon>Bacteria</taxon>
        <taxon>Bacillati</taxon>
        <taxon>Actinomycetota</taxon>
        <taxon>Actinomycetes</taxon>
        <taxon>Pseudonocardiales</taxon>
        <taxon>Pseudonocardiaceae</taxon>
        <taxon>Saccharothrix</taxon>
    </lineage>
</organism>
<feature type="compositionally biased region" description="Polar residues" evidence="1">
    <location>
        <begin position="186"/>
        <end position="216"/>
    </location>
</feature>
<evidence type="ECO:0000313" key="2">
    <source>
        <dbReference type="EMBL" id="MBB5808738.1"/>
    </source>
</evidence>
<feature type="compositionally biased region" description="Pro residues" evidence="1">
    <location>
        <begin position="240"/>
        <end position="301"/>
    </location>
</feature>
<evidence type="ECO:0008006" key="4">
    <source>
        <dbReference type="Google" id="ProtNLM"/>
    </source>
</evidence>
<dbReference type="Proteomes" id="UP000552097">
    <property type="component" value="Unassembled WGS sequence"/>
</dbReference>
<dbReference type="AlphaFoldDB" id="A0A7W9M637"/>
<feature type="compositionally biased region" description="Low complexity" evidence="1">
    <location>
        <begin position="229"/>
        <end position="239"/>
    </location>
</feature>
<feature type="region of interest" description="Disordered" evidence="1">
    <location>
        <begin position="1"/>
        <end position="25"/>
    </location>
</feature>
<feature type="compositionally biased region" description="Gly residues" evidence="1">
    <location>
        <begin position="351"/>
        <end position="363"/>
    </location>
</feature>
<dbReference type="Gene3D" id="1.20.1260.20">
    <property type="entry name" value="PPE superfamily"/>
    <property type="match status" value="1"/>
</dbReference>
<comment type="caution">
    <text evidence="2">The sequence shown here is derived from an EMBL/GenBank/DDBJ whole genome shotgun (WGS) entry which is preliminary data.</text>
</comment>
<evidence type="ECO:0000256" key="1">
    <source>
        <dbReference type="SAM" id="MobiDB-lite"/>
    </source>
</evidence>
<sequence length="432" mass="43796">MTREKPQAPEPTANYPAHPHEEMKRQVEDKFDPGLAGEIADEWKTIGSTLTDLAVDFQVIVNGSQAAWTGSAAEGARAALAKVGKFSDMTGDHFTATGTALHSQTTAASEAKARMPEPVAYDPKKMFTDAISSGNIVQLAALPMAMPMQKAKSDGAKAEAIQVMQSRDDSMRSATTSMPAFAEMPTVTQEQGVATSNTQTSSVNTHTVEPSSRVGANTQGTGTTGTTGGTTNTSWTAPPTVAPPPPVTPPVNLPPSGPPAPPVTPPWAMPPGTRPPTNMPGRVPTPPGRHLPPPNTRPPGMPGRGPNGLNGPNGPGGPGGRSGMPGGMPNGPGGSAGRPGFGPMGQMGQVGQMGPGSQSGFGPNGTPNQNHAGAPGQSGRGAGANPAMGGAGAGAGGQGQGAEDQEHKAKYLIPTDEYFDDNRLVSPPTIGE</sequence>
<protein>
    <recommendedName>
        <fullName evidence="4">PPE family protein</fullName>
    </recommendedName>
</protein>
<reference evidence="2 3" key="1">
    <citation type="submission" date="2020-08" db="EMBL/GenBank/DDBJ databases">
        <title>Sequencing the genomes of 1000 actinobacteria strains.</title>
        <authorList>
            <person name="Klenk H.-P."/>
        </authorList>
    </citation>
    <scope>NUCLEOTIDE SEQUENCE [LARGE SCALE GENOMIC DNA]</scope>
    <source>
        <strain evidence="2 3">DSM 45486</strain>
    </source>
</reference>
<gene>
    <name evidence="2" type="ORF">F4560_008506</name>
</gene>
<proteinExistence type="predicted"/>